<keyword evidence="5" id="KW-0804">Transcription</keyword>
<dbReference type="GO" id="GO:0003677">
    <property type="term" value="F:DNA binding"/>
    <property type="evidence" value="ECO:0007669"/>
    <property type="project" value="UniProtKB-UniRule"/>
</dbReference>
<dbReference type="KEGG" id="srn:A4G23_04537"/>
<feature type="region of interest" description="Disordered" evidence="7">
    <location>
        <begin position="754"/>
        <end position="781"/>
    </location>
</feature>
<gene>
    <name evidence="9" type="primary">embR</name>
    <name evidence="9" type="ORF">A4G23_04537</name>
</gene>
<feature type="compositionally biased region" description="Low complexity" evidence="7">
    <location>
        <begin position="347"/>
        <end position="370"/>
    </location>
</feature>
<dbReference type="Gene3D" id="1.25.40.10">
    <property type="entry name" value="Tetratricopeptide repeat domain"/>
    <property type="match status" value="1"/>
</dbReference>
<reference evidence="9 10" key="1">
    <citation type="submission" date="2016-09" db="EMBL/GenBank/DDBJ databases">
        <title>Streptomyces rubrolavendulae MJM4426 Genome sequencing and assembly.</title>
        <authorList>
            <person name="Kim J.-G."/>
        </authorList>
    </citation>
    <scope>NUCLEOTIDE SEQUENCE [LARGE SCALE GENOMIC DNA]</scope>
    <source>
        <strain evidence="9 10">MJM4426</strain>
    </source>
</reference>
<evidence type="ECO:0000256" key="5">
    <source>
        <dbReference type="ARBA" id="ARBA00023163"/>
    </source>
</evidence>
<dbReference type="InterPro" id="IPR051677">
    <property type="entry name" value="AfsR-DnrI-RedD_regulator"/>
</dbReference>
<feature type="domain" description="OmpR/PhoB-type" evidence="8">
    <location>
        <begin position="3"/>
        <end position="110"/>
    </location>
</feature>
<dbReference type="Gene3D" id="1.10.10.10">
    <property type="entry name" value="Winged helix-like DNA-binding domain superfamily/Winged helix DNA-binding domain"/>
    <property type="match status" value="1"/>
</dbReference>
<keyword evidence="2" id="KW-0902">Two-component regulatory system</keyword>
<sequence>MAPTTASVEGQRGIFSVRFQLLGPLSITDGRDVVVLPPAKPTSLLAALLVRPGEVVPTDRLRRAVWGEEQPATAKAALQSCVLRLRRLFAKYDIEEQAVVAVAGGYRVPADGDTLDLLHFRRLVSEAAGAGENELPLLRTALGLWRGPLLTNVPSEILHRDEVPRLVEERLRALERLCEIQLARGRCREVLVDLWEATRTHPHHEGLAAQLMRALYRVGRQTEALAEYRRVREHLRDELGVDPGAELQSLELAILRGDEPRGPVAGTVRLTAGAVGGAGAAGAGGGRPAPSSGAVVEGPGGAAPVPPERGGAPSGGSVPPGPPVPEGMRPVSAGAPTAEPWPGTGPGARPFAASPGGAPGAAVGPRAPGACHAGTSDAGALRTSAAGTDGTGTDGAGPGGPESVGAGPVEAAPVGAAPVGDGHGASGAGASIPGAGGGPGSSRLPRVPGFTGRARETAALVAHLTGGGRGEAGRPGSAAPVAVVSGGPGMGKTALALHAARLVADRFPGGGLLLPLTRADGTPRRADEAAGELLSALPSGTARGRCLVILDDVVHPDQVRGLLDLAGCGAFVVTSRMGLAALVATHGPAVVQLGALPPQESYALLTAVLGADRAAGEPEAVRTLADMCGHVPLALRIVAARLLTRPRLGLADHAAWLGRDLPGRLALPDDPRMSVPQALDGALARLPAPLADAHLRLARLSGPITAPAAATALSLPETHAEELLERLLDTGLLDEERPGVLRMNPLYRAHALRGTARPGGLPRTAGGAAAPARHALPSGAV</sequence>
<dbReference type="SMART" id="SM00862">
    <property type="entry name" value="Trans_reg_C"/>
    <property type="match status" value="1"/>
</dbReference>
<evidence type="ECO:0000256" key="2">
    <source>
        <dbReference type="ARBA" id="ARBA00023012"/>
    </source>
</evidence>
<dbReference type="SUPFAM" id="SSF52540">
    <property type="entry name" value="P-loop containing nucleoside triphosphate hydrolases"/>
    <property type="match status" value="1"/>
</dbReference>
<accession>A0A1D8G865</accession>
<dbReference type="InterPro" id="IPR005158">
    <property type="entry name" value="BTAD"/>
</dbReference>
<feature type="DNA-binding region" description="OmpR/PhoB-type" evidence="6">
    <location>
        <begin position="3"/>
        <end position="110"/>
    </location>
</feature>
<dbReference type="AlphaFoldDB" id="A0A1D8G865"/>
<feature type="compositionally biased region" description="Low complexity" evidence="7">
    <location>
        <begin position="756"/>
        <end position="781"/>
    </location>
</feature>
<keyword evidence="10" id="KW-1185">Reference proteome</keyword>
<dbReference type="SMART" id="SM01043">
    <property type="entry name" value="BTAD"/>
    <property type="match status" value="1"/>
</dbReference>
<comment type="similarity">
    <text evidence="1">Belongs to the AfsR/DnrI/RedD regulatory family.</text>
</comment>
<evidence type="ECO:0000259" key="8">
    <source>
        <dbReference type="PROSITE" id="PS51755"/>
    </source>
</evidence>
<dbReference type="PRINTS" id="PR00364">
    <property type="entry name" value="DISEASERSIST"/>
</dbReference>
<dbReference type="PANTHER" id="PTHR35807">
    <property type="entry name" value="TRANSCRIPTIONAL REGULATOR REDD-RELATED"/>
    <property type="match status" value="1"/>
</dbReference>
<evidence type="ECO:0000256" key="1">
    <source>
        <dbReference type="ARBA" id="ARBA00005820"/>
    </source>
</evidence>
<name>A0A1D8G865_9ACTN</name>
<dbReference type="STRING" id="285473.A4G23_04537"/>
<dbReference type="EMBL" id="CP017316">
    <property type="protein sequence ID" value="AOT61649.1"/>
    <property type="molecule type" value="Genomic_DNA"/>
</dbReference>
<dbReference type="PATRIC" id="fig|285473.5.peg.4771"/>
<dbReference type="InterPro" id="IPR001867">
    <property type="entry name" value="OmpR/PhoB-type_DNA-bd"/>
</dbReference>
<dbReference type="SUPFAM" id="SSF48452">
    <property type="entry name" value="TPR-like"/>
    <property type="match status" value="1"/>
</dbReference>
<dbReference type="InterPro" id="IPR027417">
    <property type="entry name" value="P-loop_NTPase"/>
</dbReference>
<proteinExistence type="inferred from homology"/>
<dbReference type="GO" id="GO:0000160">
    <property type="term" value="P:phosphorelay signal transduction system"/>
    <property type="evidence" value="ECO:0007669"/>
    <property type="project" value="UniProtKB-KW"/>
</dbReference>
<feature type="compositionally biased region" description="Low complexity" evidence="7">
    <location>
        <begin position="404"/>
        <end position="420"/>
    </location>
</feature>
<dbReference type="CDD" id="cd15831">
    <property type="entry name" value="BTAD"/>
    <property type="match status" value="1"/>
</dbReference>
<evidence type="ECO:0000313" key="10">
    <source>
        <dbReference type="Proteomes" id="UP000095349"/>
    </source>
</evidence>
<evidence type="ECO:0000256" key="3">
    <source>
        <dbReference type="ARBA" id="ARBA00023015"/>
    </source>
</evidence>
<dbReference type="Gene3D" id="3.40.50.300">
    <property type="entry name" value="P-loop containing nucleotide triphosphate hydrolases"/>
    <property type="match status" value="1"/>
</dbReference>
<dbReference type="InterPro" id="IPR011990">
    <property type="entry name" value="TPR-like_helical_dom_sf"/>
</dbReference>
<evidence type="ECO:0000313" key="9">
    <source>
        <dbReference type="EMBL" id="AOT61649.1"/>
    </source>
</evidence>
<evidence type="ECO:0000256" key="6">
    <source>
        <dbReference type="PROSITE-ProRule" id="PRU01091"/>
    </source>
</evidence>
<feature type="compositionally biased region" description="Gly residues" evidence="7">
    <location>
        <begin position="277"/>
        <end position="287"/>
    </location>
</feature>
<dbReference type="SUPFAM" id="SSF46894">
    <property type="entry name" value="C-terminal effector domain of the bipartite response regulators"/>
    <property type="match status" value="1"/>
</dbReference>
<dbReference type="InterPro" id="IPR016032">
    <property type="entry name" value="Sig_transdc_resp-reg_C-effctor"/>
</dbReference>
<feature type="compositionally biased region" description="Low complexity" evidence="7">
    <location>
        <begin position="308"/>
        <end position="317"/>
    </location>
</feature>
<dbReference type="GO" id="GO:0006355">
    <property type="term" value="P:regulation of DNA-templated transcription"/>
    <property type="evidence" value="ECO:0007669"/>
    <property type="project" value="InterPro"/>
</dbReference>
<dbReference type="PANTHER" id="PTHR35807:SF1">
    <property type="entry name" value="TRANSCRIPTIONAL REGULATOR REDD"/>
    <property type="match status" value="1"/>
</dbReference>
<dbReference type="InterPro" id="IPR036388">
    <property type="entry name" value="WH-like_DNA-bd_sf"/>
</dbReference>
<evidence type="ECO:0000256" key="4">
    <source>
        <dbReference type="ARBA" id="ARBA00023125"/>
    </source>
</evidence>
<dbReference type="Pfam" id="PF00486">
    <property type="entry name" value="Trans_reg_C"/>
    <property type="match status" value="1"/>
</dbReference>
<evidence type="ECO:0000256" key="7">
    <source>
        <dbReference type="SAM" id="MobiDB-lite"/>
    </source>
</evidence>
<dbReference type="Pfam" id="PF03704">
    <property type="entry name" value="BTAD"/>
    <property type="match status" value="1"/>
</dbReference>
<feature type="compositionally biased region" description="Low complexity" evidence="7">
    <location>
        <begin position="288"/>
        <end position="297"/>
    </location>
</feature>
<protein>
    <submittedName>
        <fullName evidence="9">Transcriptional regulatory protein EmbR</fullName>
    </submittedName>
</protein>
<keyword evidence="3" id="KW-0805">Transcription regulation</keyword>
<dbReference type="PROSITE" id="PS51755">
    <property type="entry name" value="OMPR_PHOB"/>
    <property type="match status" value="1"/>
</dbReference>
<feature type="compositionally biased region" description="Gly residues" evidence="7">
    <location>
        <begin position="389"/>
        <end position="402"/>
    </location>
</feature>
<dbReference type="Proteomes" id="UP000095349">
    <property type="component" value="Chromosome"/>
</dbReference>
<keyword evidence="4 6" id="KW-0238">DNA-binding</keyword>
<organism evidence="9 10">
    <name type="scientific">Streptomyces rubrolavendulae</name>
    <dbReference type="NCBI Taxonomy" id="285473"/>
    <lineage>
        <taxon>Bacteria</taxon>
        <taxon>Bacillati</taxon>
        <taxon>Actinomycetota</taxon>
        <taxon>Actinomycetes</taxon>
        <taxon>Kitasatosporales</taxon>
        <taxon>Streptomycetaceae</taxon>
        <taxon>Streptomyces</taxon>
    </lineage>
</organism>
<feature type="region of interest" description="Disordered" evidence="7">
    <location>
        <begin position="277"/>
        <end position="449"/>
    </location>
</feature>